<feature type="domain" description="DUF6594" evidence="3">
    <location>
        <begin position="114"/>
        <end position="373"/>
    </location>
</feature>
<dbReference type="Proteomes" id="UP001274830">
    <property type="component" value="Unassembled WGS sequence"/>
</dbReference>
<feature type="transmembrane region" description="Helical" evidence="2">
    <location>
        <begin position="301"/>
        <end position="322"/>
    </location>
</feature>
<gene>
    <name evidence="4" type="ORF">LTR78_002360</name>
</gene>
<feature type="region of interest" description="Disordered" evidence="1">
    <location>
        <begin position="78"/>
        <end position="99"/>
    </location>
</feature>
<feature type="compositionally biased region" description="Basic residues" evidence="1">
    <location>
        <begin position="855"/>
        <end position="864"/>
    </location>
</feature>
<keyword evidence="2" id="KW-0472">Membrane</keyword>
<keyword evidence="5" id="KW-1185">Reference proteome</keyword>
<dbReference type="PANTHER" id="PTHR34502">
    <property type="entry name" value="DUF6594 DOMAIN-CONTAINING PROTEIN-RELATED"/>
    <property type="match status" value="1"/>
</dbReference>
<feature type="region of interest" description="Disordered" evidence="1">
    <location>
        <begin position="377"/>
        <end position="402"/>
    </location>
</feature>
<dbReference type="EMBL" id="JAUTXT010000006">
    <property type="protein sequence ID" value="KAK3677510.1"/>
    <property type="molecule type" value="Genomic_DNA"/>
</dbReference>
<keyword evidence="2" id="KW-1133">Transmembrane helix</keyword>
<dbReference type="InterPro" id="IPR046529">
    <property type="entry name" value="DUF6594"/>
</dbReference>
<name>A0AAE0WTW2_9PEZI</name>
<evidence type="ECO:0000313" key="5">
    <source>
        <dbReference type="Proteomes" id="UP001274830"/>
    </source>
</evidence>
<feature type="region of interest" description="Disordered" evidence="1">
    <location>
        <begin position="794"/>
        <end position="864"/>
    </location>
</feature>
<evidence type="ECO:0000259" key="3">
    <source>
        <dbReference type="Pfam" id="PF20237"/>
    </source>
</evidence>
<dbReference type="Pfam" id="PF20237">
    <property type="entry name" value="DUF6594"/>
    <property type="match status" value="1"/>
</dbReference>
<sequence>MSSGLNMDGHEKQASMLELGQAKELAIDSAQSSPTLTEAPGVMRPGCWSLRSIAWLPDRDAWCRAWNLLRGKRAPEACQESMTLPRSNPSKTSSQQPVAPRTVIRSLKDFASAYPNLAIFLDSDESFALYRRHGYIQTRILLDKQDQLRCIEAELDELDNAEQFDDADNLFSRQFQGEKRRRILQTAETAFREYASLLLVAKDLMAMNRPSTSEHRSVVNYMTGRCPVDEAESAYVWCKEDLVTLRPGRENAWLDRCIERLLRIFHCPPLQHIFCSKDLARKAFDKDQVYYCKDRINACSVGVITAMILFLLIVPIYLLFHLVESGHSLISGQANAVCFAILLVFTLIFSAVMSLFTSAKKHEILGAAAAAMAPAQKPPKATAGTNSTGPGTLADEATPGTDMNTTSISQAANSRLSMKWQECMGYTPRTRRYDKTAVQLLYWEDRYDDLKVKEEIDKLRSVLDDTYGFKVKEEKLVEASPNGERTPQQQVTLCLSKFVYEEGCHRGLLIIYYGGHGIPGEQGDVRWVGKLRPPQSGTNDDRVSNNEHLERNSIVWSQVEPIISNSAADVLLILDCCEAGRLVHPKRRTARSFFEFLGACSQGETTRAPGEESFTAALTSALRELSKRDRAFSTFELWQLIMEHPNFPGDEQTPVLIERRPGEHIVISHKGVGPGSAQKARKDRETSAKPFQDFFDLRFHYSVPIKPNHLEQTASYLKDHFDSGDGGWRQIEFLGQGLPRPDIVGDPLVLTTPHVVSAIHNFMRPIRRRRDHPSDPDPSQQKRLQLKTTIEFEDSHLDVPHLPRTIPDGLSPSSSFIYDQDTTDGELLDEEAPDDETTDPEVTNQAPNCPGSVHPKNKKFGGKHTKHNEMAAKNSASVSRKRVGEATPLLESTQMPDNADHGILFHLRAIAGGIARGTVNTLANIFSCFASRARKSKSRK</sequence>
<evidence type="ECO:0000256" key="2">
    <source>
        <dbReference type="SAM" id="Phobius"/>
    </source>
</evidence>
<evidence type="ECO:0000256" key="1">
    <source>
        <dbReference type="SAM" id="MobiDB-lite"/>
    </source>
</evidence>
<proteinExistence type="predicted"/>
<evidence type="ECO:0000313" key="4">
    <source>
        <dbReference type="EMBL" id="KAK3677510.1"/>
    </source>
</evidence>
<dbReference type="AlphaFoldDB" id="A0AAE0WTW2"/>
<accession>A0AAE0WTW2</accession>
<feature type="compositionally biased region" description="Acidic residues" evidence="1">
    <location>
        <begin position="821"/>
        <end position="839"/>
    </location>
</feature>
<feature type="transmembrane region" description="Helical" evidence="2">
    <location>
        <begin position="334"/>
        <end position="356"/>
    </location>
</feature>
<dbReference type="PANTHER" id="PTHR34502:SF3">
    <property type="entry name" value="DUF6594 DOMAIN-CONTAINING PROTEIN"/>
    <property type="match status" value="1"/>
</dbReference>
<organism evidence="4 5">
    <name type="scientific">Recurvomyces mirabilis</name>
    <dbReference type="NCBI Taxonomy" id="574656"/>
    <lineage>
        <taxon>Eukaryota</taxon>
        <taxon>Fungi</taxon>
        <taxon>Dikarya</taxon>
        <taxon>Ascomycota</taxon>
        <taxon>Pezizomycotina</taxon>
        <taxon>Dothideomycetes</taxon>
        <taxon>Dothideomycetidae</taxon>
        <taxon>Mycosphaerellales</taxon>
        <taxon>Teratosphaeriaceae</taxon>
        <taxon>Recurvomyces</taxon>
    </lineage>
</organism>
<protein>
    <recommendedName>
        <fullName evidence="3">DUF6594 domain-containing protein</fullName>
    </recommendedName>
</protein>
<feature type="compositionally biased region" description="Polar residues" evidence="1">
    <location>
        <begin position="80"/>
        <end position="97"/>
    </location>
</feature>
<keyword evidence="2" id="KW-0812">Transmembrane</keyword>
<reference evidence="4" key="1">
    <citation type="submission" date="2023-07" db="EMBL/GenBank/DDBJ databases">
        <title>Black Yeasts Isolated from many extreme environments.</title>
        <authorList>
            <person name="Coleine C."/>
            <person name="Stajich J.E."/>
            <person name="Selbmann L."/>
        </authorList>
    </citation>
    <scope>NUCLEOTIDE SEQUENCE</scope>
    <source>
        <strain evidence="4">CCFEE 5485</strain>
    </source>
</reference>
<comment type="caution">
    <text evidence="4">The sequence shown here is derived from an EMBL/GenBank/DDBJ whole genome shotgun (WGS) entry which is preliminary data.</text>
</comment>